<proteinExistence type="predicted"/>
<keyword evidence="2" id="KW-1185">Reference proteome</keyword>
<name>A0AAW1N5M6_POPJA</name>
<dbReference type="AlphaFoldDB" id="A0AAW1N5M6"/>
<dbReference type="EMBL" id="JASPKY010000010">
    <property type="protein sequence ID" value="KAK9753817.1"/>
    <property type="molecule type" value="Genomic_DNA"/>
</dbReference>
<accession>A0AAW1N5M6</accession>
<organism evidence="1 2">
    <name type="scientific">Popillia japonica</name>
    <name type="common">Japanese beetle</name>
    <dbReference type="NCBI Taxonomy" id="7064"/>
    <lineage>
        <taxon>Eukaryota</taxon>
        <taxon>Metazoa</taxon>
        <taxon>Ecdysozoa</taxon>
        <taxon>Arthropoda</taxon>
        <taxon>Hexapoda</taxon>
        <taxon>Insecta</taxon>
        <taxon>Pterygota</taxon>
        <taxon>Neoptera</taxon>
        <taxon>Endopterygota</taxon>
        <taxon>Coleoptera</taxon>
        <taxon>Polyphaga</taxon>
        <taxon>Scarabaeiformia</taxon>
        <taxon>Scarabaeidae</taxon>
        <taxon>Rutelinae</taxon>
        <taxon>Popillia</taxon>
    </lineage>
</organism>
<sequence>MPEINEAKLDAIINMMTTFMEEFRDGNPKEEIENFVKTHLKLDIKMKKAYAIGERACILEMDNFADKKCILENKKKLNNIVGPRVYIDNDLTPNERKIQKVIKIKANEEKTNGNKVKIGYRKLFINDKRFIWCDERNMLIEATHVPKN</sequence>
<protein>
    <submittedName>
        <fullName evidence="1">Uncharacterized protein</fullName>
    </submittedName>
</protein>
<evidence type="ECO:0000313" key="1">
    <source>
        <dbReference type="EMBL" id="KAK9753817.1"/>
    </source>
</evidence>
<evidence type="ECO:0000313" key="2">
    <source>
        <dbReference type="Proteomes" id="UP001458880"/>
    </source>
</evidence>
<reference evidence="1 2" key="1">
    <citation type="journal article" date="2024" name="BMC Genomics">
        <title>De novo assembly and annotation of Popillia japonica's genome with initial clues to its potential as an invasive pest.</title>
        <authorList>
            <person name="Cucini C."/>
            <person name="Boschi S."/>
            <person name="Funari R."/>
            <person name="Cardaioli E."/>
            <person name="Iannotti N."/>
            <person name="Marturano G."/>
            <person name="Paoli F."/>
            <person name="Bruttini M."/>
            <person name="Carapelli A."/>
            <person name="Frati F."/>
            <person name="Nardi F."/>
        </authorList>
    </citation>
    <scope>NUCLEOTIDE SEQUENCE [LARGE SCALE GENOMIC DNA]</scope>
    <source>
        <strain evidence="1">DMR45628</strain>
    </source>
</reference>
<gene>
    <name evidence="1" type="ORF">QE152_g1773</name>
</gene>
<dbReference type="Proteomes" id="UP001458880">
    <property type="component" value="Unassembled WGS sequence"/>
</dbReference>
<comment type="caution">
    <text evidence="1">The sequence shown here is derived from an EMBL/GenBank/DDBJ whole genome shotgun (WGS) entry which is preliminary data.</text>
</comment>